<dbReference type="Proteomes" id="UP000542210">
    <property type="component" value="Unassembled WGS sequence"/>
</dbReference>
<comment type="caution">
    <text evidence="1">The sequence shown here is derived from an EMBL/GenBank/DDBJ whole genome shotgun (WGS) entry which is preliminary data.</text>
</comment>
<evidence type="ECO:0000313" key="2">
    <source>
        <dbReference type="Proteomes" id="UP000542210"/>
    </source>
</evidence>
<proteinExistence type="predicted"/>
<dbReference type="AlphaFoldDB" id="A0A7W7DBA2"/>
<dbReference type="RefSeq" id="WP_184881808.1">
    <property type="nucleotide sequence ID" value="NZ_BOOV01000026.1"/>
</dbReference>
<dbReference type="EMBL" id="JACHND010000001">
    <property type="protein sequence ID" value="MBB4702213.1"/>
    <property type="molecule type" value="Genomic_DNA"/>
</dbReference>
<gene>
    <name evidence="1" type="ORF">BJ982_003757</name>
</gene>
<evidence type="ECO:0000313" key="1">
    <source>
        <dbReference type="EMBL" id="MBB4702213.1"/>
    </source>
</evidence>
<sequence>MPETPDVRPGQVWAGCDKRSAGRKVHVVEVGDTHAVVEAYIPPGARHLHTRPPRQSRIRLDRFRPTSTGYRLVSAEAPDA</sequence>
<protein>
    <submittedName>
        <fullName evidence="1">Uncharacterized protein</fullName>
    </submittedName>
</protein>
<name>A0A7W7DBA2_9ACTN</name>
<organism evidence="1 2">
    <name type="scientific">Sphaerisporangium siamense</name>
    <dbReference type="NCBI Taxonomy" id="795645"/>
    <lineage>
        <taxon>Bacteria</taxon>
        <taxon>Bacillati</taxon>
        <taxon>Actinomycetota</taxon>
        <taxon>Actinomycetes</taxon>
        <taxon>Streptosporangiales</taxon>
        <taxon>Streptosporangiaceae</taxon>
        <taxon>Sphaerisporangium</taxon>
    </lineage>
</organism>
<accession>A0A7W7DBA2</accession>
<reference evidence="1 2" key="1">
    <citation type="submission" date="2020-08" db="EMBL/GenBank/DDBJ databases">
        <title>Sequencing the genomes of 1000 actinobacteria strains.</title>
        <authorList>
            <person name="Klenk H.-P."/>
        </authorList>
    </citation>
    <scope>NUCLEOTIDE SEQUENCE [LARGE SCALE GENOMIC DNA]</scope>
    <source>
        <strain evidence="1 2">DSM 45784</strain>
    </source>
</reference>
<keyword evidence="2" id="KW-1185">Reference proteome</keyword>